<evidence type="ECO:0000313" key="2">
    <source>
        <dbReference type="Proteomes" id="UP000220251"/>
    </source>
</evidence>
<sequence>MNPLFSSSAVATPSTSLPYSLPEKAAAMVFHQLDHTENPPFWVPGNWEASPELSVHCSIDQRPIIVYSQAVISGYLNLSGADGWSEGHDYRVGEAFTRFILLRYYFEKMDDLGANKIVMEKSIRAYLKSSPNIQTFFPGSPIKDHRPTESRIAFDSEVTGWDKHAVSRLSGNLGSQYSKEKPFFEILVNSARNSLDDPYCRPFHVSIHFNEEMLDKRRQTLMACKMKPGLESHFVFYAPSLMSPNQFLVQYPERLGPNSTRLLKALCYLQSTTLCAQKVGNCWIKQPMRGLLATLFVELITHRNDLEIEQAWDEAKRLYKDIQKCAAIPTIEGLIKDVKMTDEMKAAYEIAIEKQKTL</sequence>
<dbReference type="OrthoDB" id="20676at2"/>
<dbReference type="Proteomes" id="UP000220251">
    <property type="component" value="Unassembled WGS sequence"/>
</dbReference>
<protein>
    <submittedName>
        <fullName evidence="1">Uncharacterized protein</fullName>
    </submittedName>
</protein>
<dbReference type="AlphaFoldDB" id="A0A0H5DN56"/>
<dbReference type="RefSeq" id="WP_098037542.1">
    <property type="nucleotide sequence ID" value="NZ_CWGJ01000005.1"/>
</dbReference>
<dbReference type="EMBL" id="CWGJ01000005">
    <property type="protein sequence ID" value="CRX37681.1"/>
    <property type="molecule type" value="Genomic_DNA"/>
</dbReference>
<reference evidence="2" key="1">
    <citation type="submission" date="2015-06" db="EMBL/GenBank/DDBJ databases">
        <authorList>
            <person name="Bertelli C."/>
        </authorList>
    </citation>
    <scope>NUCLEOTIDE SEQUENCE [LARGE SCALE GENOMIC DNA]</scope>
    <source>
        <strain evidence="2">CRIB-30</strain>
    </source>
</reference>
<organism evidence="1 2">
    <name type="scientific">Estrella lausannensis</name>
    <dbReference type="NCBI Taxonomy" id="483423"/>
    <lineage>
        <taxon>Bacteria</taxon>
        <taxon>Pseudomonadati</taxon>
        <taxon>Chlamydiota</taxon>
        <taxon>Chlamydiia</taxon>
        <taxon>Parachlamydiales</taxon>
        <taxon>Candidatus Criblamydiaceae</taxon>
        <taxon>Estrella</taxon>
    </lineage>
</organism>
<keyword evidence="2" id="KW-1185">Reference proteome</keyword>
<evidence type="ECO:0000313" key="1">
    <source>
        <dbReference type="EMBL" id="CRX37681.1"/>
    </source>
</evidence>
<name>A0A0H5DN56_9BACT</name>
<accession>A0A0H5DN56</accession>
<gene>
    <name evidence="1" type="ORF">ELAC_0320</name>
</gene>
<proteinExistence type="predicted"/>